<name>A0A2P2NEK5_RHIMU</name>
<evidence type="ECO:0000313" key="1">
    <source>
        <dbReference type="EMBL" id="MBX40879.1"/>
    </source>
</evidence>
<protein>
    <submittedName>
        <fullName evidence="1">Uncharacterized protein</fullName>
    </submittedName>
</protein>
<proteinExistence type="predicted"/>
<accession>A0A2P2NEK5</accession>
<organism evidence="1">
    <name type="scientific">Rhizophora mucronata</name>
    <name type="common">Asiatic mangrove</name>
    <dbReference type="NCBI Taxonomy" id="61149"/>
    <lineage>
        <taxon>Eukaryota</taxon>
        <taxon>Viridiplantae</taxon>
        <taxon>Streptophyta</taxon>
        <taxon>Embryophyta</taxon>
        <taxon>Tracheophyta</taxon>
        <taxon>Spermatophyta</taxon>
        <taxon>Magnoliopsida</taxon>
        <taxon>eudicotyledons</taxon>
        <taxon>Gunneridae</taxon>
        <taxon>Pentapetalae</taxon>
        <taxon>rosids</taxon>
        <taxon>fabids</taxon>
        <taxon>Malpighiales</taxon>
        <taxon>Rhizophoraceae</taxon>
        <taxon>Rhizophora</taxon>
    </lineage>
</organism>
<sequence length="39" mass="4331">MLPPAHLQLVLGGHKWINHSLLSRSAPISCDASSWEQHI</sequence>
<reference evidence="1" key="1">
    <citation type="submission" date="2018-02" db="EMBL/GenBank/DDBJ databases">
        <title>Rhizophora mucronata_Transcriptome.</title>
        <authorList>
            <person name="Meera S.P."/>
            <person name="Sreeshan A."/>
            <person name="Augustine A."/>
        </authorList>
    </citation>
    <scope>NUCLEOTIDE SEQUENCE</scope>
    <source>
        <tissue evidence="1">Leaf</tissue>
    </source>
</reference>
<dbReference type="AlphaFoldDB" id="A0A2P2NEK5"/>
<dbReference type="EMBL" id="GGEC01060395">
    <property type="protein sequence ID" value="MBX40879.1"/>
    <property type="molecule type" value="Transcribed_RNA"/>
</dbReference>